<proteinExistence type="predicted"/>
<organism evidence="3 4">
    <name type="scientific">Bodo saltans</name>
    <name type="common">Flagellated protozoan</name>
    <dbReference type="NCBI Taxonomy" id="75058"/>
    <lineage>
        <taxon>Eukaryota</taxon>
        <taxon>Discoba</taxon>
        <taxon>Euglenozoa</taxon>
        <taxon>Kinetoplastea</taxon>
        <taxon>Metakinetoplastina</taxon>
        <taxon>Eubodonida</taxon>
        <taxon>Bodonidae</taxon>
        <taxon>Bodo</taxon>
    </lineage>
</organism>
<dbReference type="InterPro" id="IPR002818">
    <property type="entry name" value="DJ-1/PfpI"/>
</dbReference>
<dbReference type="NCBIfam" id="TIGR01383">
    <property type="entry name" value="not_thiJ"/>
    <property type="match status" value="1"/>
</dbReference>
<gene>
    <name evidence="3" type="ORF">BSAL_10265</name>
</gene>
<evidence type="ECO:0000256" key="1">
    <source>
        <dbReference type="ARBA" id="ARBA00022737"/>
    </source>
</evidence>
<keyword evidence="1" id="KW-0677">Repeat</keyword>
<dbReference type="Proteomes" id="UP000051952">
    <property type="component" value="Unassembled WGS sequence"/>
</dbReference>
<keyword evidence="4" id="KW-1185">Reference proteome</keyword>
<dbReference type="FunFam" id="3.40.50.880:FF:000015">
    <property type="entry name" value="Protein DJ-1 homolog C"/>
    <property type="match status" value="1"/>
</dbReference>
<dbReference type="VEuPathDB" id="TriTrypDB:BSAL_10265"/>
<dbReference type="InterPro" id="IPR029062">
    <property type="entry name" value="Class_I_gatase-like"/>
</dbReference>
<dbReference type="PANTHER" id="PTHR48094:SF12">
    <property type="entry name" value="PARKINSON DISEASE PROTEIN 7 HOMOLOG"/>
    <property type="match status" value="1"/>
</dbReference>
<dbReference type="OMA" id="KATCYPG"/>
<dbReference type="Pfam" id="PF01965">
    <property type="entry name" value="DJ-1_PfpI"/>
    <property type="match status" value="1"/>
</dbReference>
<reference evidence="4" key="1">
    <citation type="submission" date="2015-09" db="EMBL/GenBank/DDBJ databases">
        <authorList>
            <consortium name="Pathogen Informatics"/>
        </authorList>
    </citation>
    <scope>NUCLEOTIDE SEQUENCE [LARGE SCALE GENOMIC DNA]</scope>
    <source>
        <strain evidence="4">Lake Konstanz</strain>
    </source>
</reference>
<sequence length="200" mass="20918">MIRKVLVPIAAGTEDIELSCITDVLVRGGVDVTVASVMMPPAETVVLARKLEIKPNTHISQLSEAQWQSFDGLLIPGGMPGATHLASSGPLKLIAKELLARGRLIGAICASPAVVLGPFGILQGIPLATSYPAFRDKLPPGTAWVDERVVLYKNVLTSQGPGTSIDFALVALSILCGREKALEVAAGLLVPPPSLLKSKV</sequence>
<feature type="domain" description="DJ-1/PfpI" evidence="2">
    <location>
        <begin position="3"/>
        <end position="172"/>
    </location>
</feature>
<dbReference type="CDD" id="cd03135">
    <property type="entry name" value="GATase1_DJ-1"/>
    <property type="match status" value="1"/>
</dbReference>
<dbReference type="InterPro" id="IPR006287">
    <property type="entry name" value="DJ-1"/>
</dbReference>
<dbReference type="AlphaFoldDB" id="A0A0S4JDE5"/>
<protein>
    <recommendedName>
        <fullName evidence="2">DJ-1/PfpI domain-containing protein</fullName>
    </recommendedName>
</protein>
<dbReference type="EMBL" id="CYKH01001528">
    <property type="protein sequence ID" value="CUG87466.1"/>
    <property type="molecule type" value="Genomic_DNA"/>
</dbReference>
<dbReference type="OrthoDB" id="543156at2759"/>
<evidence type="ECO:0000313" key="3">
    <source>
        <dbReference type="EMBL" id="CUG87466.1"/>
    </source>
</evidence>
<dbReference type="SUPFAM" id="SSF52317">
    <property type="entry name" value="Class I glutamine amidotransferase-like"/>
    <property type="match status" value="1"/>
</dbReference>
<dbReference type="GO" id="GO:0005737">
    <property type="term" value="C:cytoplasm"/>
    <property type="evidence" value="ECO:0007669"/>
    <property type="project" value="TreeGrafter"/>
</dbReference>
<dbReference type="PANTHER" id="PTHR48094">
    <property type="entry name" value="PROTEIN/NUCLEIC ACID DEGLYCASE DJ-1-RELATED"/>
    <property type="match status" value="1"/>
</dbReference>
<name>A0A0S4JDE5_BODSA</name>
<dbReference type="GO" id="GO:1903189">
    <property type="term" value="P:glyoxal metabolic process"/>
    <property type="evidence" value="ECO:0007669"/>
    <property type="project" value="TreeGrafter"/>
</dbReference>
<dbReference type="InterPro" id="IPR050325">
    <property type="entry name" value="Prot/Nucl_acid_deglycase"/>
</dbReference>
<dbReference type="Gene3D" id="3.40.50.880">
    <property type="match status" value="1"/>
</dbReference>
<accession>A0A0S4JDE5</accession>
<evidence type="ECO:0000313" key="4">
    <source>
        <dbReference type="Proteomes" id="UP000051952"/>
    </source>
</evidence>
<evidence type="ECO:0000259" key="2">
    <source>
        <dbReference type="Pfam" id="PF01965"/>
    </source>
</evidence>